<evidence type="ECO:0000256" key="3">
    <source>
        <dbReference type="ARBA" id="ARBA00022833"/>
    </source>
</evidence>
<sequence length="124" mass="13589">MAERTLTQTALKHFRTLLDERRAETLVHLAALEDDLGVARQARAEGSADDEHDPDGPTMSQAWSQLSGQIVDVNAEIIGIDAAIDRIERGTFGVCVNCGNQIAKARLEARPAAEYCIDCARKQR</sequence>
<gene>
    <name evidence="7" type="ORF">GB864_16350</name>
</gene>
<dbReference type="InterPro" id="IPR037187">
    <property type="entry name" value="DnaK_N"/>
</dbReference>
<dbReference type="SUPFAM" id="SSF109635">
    <property type="entry name" value="DnaK suppressor protein DksA, alpha-hairpin domain"/>
    <property type="match status" value="1"/>
</dbReference>
<keyword evidence="1" id="KW-0479">Metal-binding</keyword>
<feature type="zinc finger region" description="dksA C4-type" evidence="4">
    <location>
        <begin position="95"/>
        <end position="119"/>
    </location>
</feature>
<evidence type="ECO:0000313" key="8">
    <source>
        <dbReference type="Proteomes" id="UP000438182"/>
    </source>
</evidence>
<dbReference type="PANTHER" id="PTHR33823">
    <property type="entry name" value="RNA POLYMERASE-BINDING TRANSCRIPTION FACTOR DKSA-RELATED"/>
    <property type="match status" value="1"/>
</dbReference>
<protein>
    <submittedName>
        <fullName evidence="7">Molecular chaperone DnaK</fullName>
    </submittedName>
</protein>
<evidence type="ECO:0000256" key="1">
    <source>
        <dbReference type="ARBA" id="ARBA00022723"/>
    </source>
</evidence>
<dbReference type="InterPro" id="IPR000962">
    <property type="entry name" value="Znf_DskA_TraR"/>
</dbReference>
<dbReference type="PANTHER" id="PTHR33823:SF4">
    <property type="entry name" value="GENERAL STRESS PROTEIN 16O"/>
    <property type="match status" value="1"/>
</dbReference>
<dbReference type="Pfam" id="PF01258">
    <property type="entry name" value="zf-dskA_traR"/>
    <property type="match status" value="1"/>
</dbReference>
<dbReference type="SUPFAM" id="SSF57716">
    <property type="entry name" value="Glucocorticoid receptor-like (DNA-binding domain)"/>
    <property type="match status" value="1"/>
</dbReference>
<reference evidence="7 8" key="1">
    <citation type="submission" date="2019-12" db="EMBL/GenBank/DDBJ databases">
        <authorList>
            <person name="Kim Y.S."/>
        </authorList>
    </citation>
    <scope>NUCLEOTIDE SEQUENCE [LARGE SCALE GENOMIC DNA]</scope>
    <source>
        <strain evidence="7 8">MMS17-SY077</strain>
    </source>
</reference>
<dbReference type="PROSITE" id="PS51128">
    <property type="entry name" value="ZF_DKSA_2"/>
    <property type="match status" value="1"/>
</dbReference>
<keyword evidence="3" id="KW-0862">Zinc</keyword>
<evidence type="ECO:0000256" key="4">
    <source>
        <dbReference type="PROSITE-ProRule" id="PRU00510"/>
    </source>
</evidence>
<dbReference type="Proteomes" id="UP000438182">
    <property type="component" value="Unassembled WGS sequence"/>
</dbReference>
<dbReference type="RefSeq" id="WP_160426765.1">
    <property type="nucleotide sequence ID" value="NZ_WSTA01000102.1"/>
</dbReference>
<keyword evidence="2" id="KW-0863">Zinc-finger</keyword>
<name>A0A6I4P549_9MICO</name>
<evidence type="ECO:0000259" key="6">
    <source>
        <dbReference type="Pfam" id="PF01258"/>
    </source>
</evidence>
<feature type="domain" description="Zinc finger DksA/TraR C4-type" evidence="6">
    <location>
        <begin position="90"/>
        <end position="122"/>
    </location>
</feature>
<proteinExistence type="predicted"/>
<accession>A0A6I4P549</accession>
<evidence type="ECO:0000313" key="7">
    <source>
        <dbReference type="EMBL" id="MWC00116.1"/>
    </source>
</evidence>
<feature type="region of interest" description="Disordered" evidence="5">
    <location>
        <begin position="40"/>
        <end position="62"/>
    </location>
</feature>
<evidence type="ECO:0000256" key="2">
    <source>
        <dbReference type="ARBA" id="ARBA00022771"/>
    </source>
</evidence>
<dbReference type="GO" id="GO:0008270">
    <property type="term" value="F:zinc ion binding"/>
    <property type="evidence" value="ECO:0007669"/>
    <property type="project" value="UniProtKB-KW"/>
</dbReference>
<comment type="caution">
    <text evidence="7">The sequence shown here is derived from an EMBL/GenBank/DDBJ whole genome shotgun (WGS) entry which is preliminary data.</text>
</comment>
<dbReference type="AlphaFoldDB" id="A0A6I4P549"/>
<dbReference type="Gene3D" id="1.20.120.910">
    <property type="entry name" value="DksA, coiled-coil domain"/>
    <property type="match status" value="1"/>
</dbReference>
<keyword evidence="8" id="KW-1185">Reference proteome</keyword>
<organism evidence="7 8">
    <name type="scientific">Agromyces seonyuensis</name>
    <dbReference type="NCBI Taxonomy" id="2662446"/>
    <lineage>
        <taxon>Bacteria</taxon>
        <taxon>Bacillati</taxon>
        <taxon>Actinomycetota</taxon>
        <taxon>Actinomycetes</taxon>
        <taxon>Micrococcales</taxon>
        <taxon>Microbacteriaceae</taxon>
        <taxon>Agromyces</taxon>
    </lineage>
</organism>
<evidence type="ECO:0000256" key="5">
    <source>
        <dbReference type="SAM" id="MobiDB-lite"/>
    </source>
</evidence>
<dbReference type="EMBL" id="WSTA01000102">
    <property type="protein sequence ID" value="MWC00116.1"/>
    <property type="molecule type" value="Genomic_DNA"/>
</dbReference>